<reference evidence="2" key="1">
    <citation type="submission" date="2019-12" db="EMBL/GenBank/DDBJ databases">
        <title>An insight into the sialome of adult female Ixodes ricinus ticks feeding for 6 days.</title>
        <authorList>
            <person name="Perner J."/>
            <person name="Ribeiro J.M.C."/>
        </authorList>
    </citation>
    <scope>NUCLEOTIDE SEQUENCE</scope>
    <source>
        <strain evidence="2">Semi-engorged</strain>
        <tissue evidence="2">Salivary glands</tissue>
    </source>
</reference>
<feature type="region of interest" description="Disordered" evidence="1">
    <location>
        <begin position="64"/>
        <end position="86"/>
    </location>
</feature>
<protein>
    <submittedName>
        <fullName evidence="2">Putative secreted protein</fullName>
    </submittedName>
</protein>
<dbReference type="AlphaFoldDB" id="A0A6B0U4Z4"/>
<dbReference type="EMBL" id="GIFC01003318">
    <property type="protein sequence ID" value="MXU85401.1"/>
    <property type="molecule type" value="Transcribed_RNA"/>
</dbReference>
<name>A0A6B0U4Z4_IXORI</name>
<proteinExistence type="predicted"/>
<dbReference type="PROSITE" id="PS51257">
    <property type="entry name" value="PROKAR_LIPOPROTEIN"/>
    <property type="match status" value="1"/>
</dbReference>
<organism evidence="2">
    <name type="scientific">Ixodes ricinus</name>
    <name type="common">Common tick</name>
    <name type="synonym">Acarus ricinus</name>
    <dbReference type="NCBI Taxonomy" id="34613"/>
    <lineage>
        <taxon>Eukaryota</taxon>
        <taxon>Metazoa</taxon>
        <taxon>Ecdysozoa</taxon>
        <taxon>Arthropoda</taxon>
        <taxon>Chelicerata</taxon>
        <taxon>Arachnida</taxon>
        <taxon>Acari</taxon>
        <taxon>Parasitiformes</taxon>
        <taxon>Ixodida</taxon>
        <taxon>Ixodoidea</taxon>
        <taxon>Ixodidae</taxon>
        <taxon>Ixodinae</taxon>
        <taxon>Ixodes</taxon>
    </lineage>
</organism>
<accession>A0A6B0U4Z4</accession>
<evidence type="ECO:0000313" key="2">
    <source>
        <dbReference type="EMBL" id="MXU85401.1"/>
    </source>
</evidence>
<sequence>MKTPGAFLRPTMLSPRPRPAFLCSSTVSTSCWGSSSRKTSMRTTEDVCRRAPMAASWLASRRSSPFTSRIWSPGLRRPSRAAAPSG</sequence>
<evidence type="ECO:0000256" key="1">
    <source>
        <dbReference type="SAM" id="MobiDB-lite"/>
    </source>
</evidence>